<evidence type="ECO:0000313" key="13">
    <source>
        <dbReference type="EMBL" id="MPN44032.1"/>
    </source>
</evidence>
<organism evidence="13">
    <name type="scientific">bioreactor metagenome</name>
    <dbReference type="NCBI Taxonomy" id="1076179"/>
    <lineage>
        <taxon>unclassified sequences</taxon>
        <taxon>metagenomes</taxon>
        <taxon>ecological metagenomes</taxon>
    </lineage>
</organism>
<comment type="cofactor">
    <cofactor evidence="1">
        <name>Mg(2+)</name>
        <dbReference type="ChEBI" id="CHEBI:18420"/>
    </cofactor>
</comment>
<evidence type="ECO:0000256" key="3">
    <source>
        <dbReference type="ARBA" id="ARBA00022763"/>
    </source>
</evidence>
<dbReference type="InterPro" id="IPR010997">
    <property type="entry name" value="HRDC-like_sf"/>
</dbReference>
<evidence type="ECO:0000256" key="1">
    <source>
        <dbReference type="ARBA" id="ARBA00001946"/>
    </source>
</evidence>
<reference evidence="13" key="1">
    <citation type="submission" date="2019-08" db="EMBL/GenBank/DDBJ databases">
        <authorList>
            <person name="Kucharzyk K."/>
            <person name="Murdoch R.W."/>
            <person name="Higgins S."/>
            <person name="Loffler F."/>
        </authorList>
    </citation>
    <scope>NUCLEOTIDE SEQUENCE</scope>
</reference>
<evidence type="ECO:0000256" key="8">
    <source>
        <dbReference type="ARBA" id="ARBA00023204"/>
    </source>
</evidence>
<dbReference type="PROSITE" id="PS50967">
    <property type="entry name" value="HRDC"/>
    <property type="match status" value="1"/>
</dbReference>
<dbReference type="GO" id="GO:0005524">
    <property type="term" value="F:ATP binding"/>
    <property type="evidence" value="ECO:0007669"/>
    <property type="project" value="UniProtKB-KW"/>
</dbReference>
<keyword evidence="9" id="KW-0413">Isomerase</keyword>
<dbReference type="Pfam" id="PF00570">
    <property type="entry name" value="HRDC"/>
    <property type="match status" value="1"/>
</dbReference>
<dbReference type="GO" id="GO:0006281">
    <property type="term" value="P:DNA repair"/>
    <property type="evidence" value="ECO:0007669"/>
    <property type="project" value="UniProtKB-KW"/>
</dbReference>
<keyword evidence="4 13" id="KW-0378">Hydrolase</keyword>
<dbReference type="InterPro" id="IPR044876">
    <property type="entry name" value="HRDC_dom_sf"/>
</dbReference>
<evidence type="ECO:0000256" key="2">
    <source>
        <dbReference type="ARBA" id="ARBA00022741"/>
    </source>
</evidence>
<evidence type="ECO:0000256" key="5">
    <source>
        <dbReference type="ARBA" id="ARBA00022806"/>
    </source>
</evidence>
<keyword evidence="6" id="KW-0067">ATP-binding</keyword>
<evidence type="ECO:0000256" key="4">
    <source>
        <dbReference type="ARBA" id="ARBA00022801"/>
    </source>
</evidence>
<accession>A0A645HZW9</accession>
<dbReference type="Gene3D" id="1.10.150.80">
    <property type="entry name" value="HRDC domain"/>
    <property type="match status" value="1"/>
</dbReference>
<gene>
    <name evidence="13" type="primary">recQ_22</name>
    <name evidence="13" type="ORF">SDC9_191593</name>
</gene>
<dbReference type="GO" id="GO:0016787">
    <property type="term" value="F:hydrolase activity"/>
    <property type="evidence" value="ECO:0007669"/>
    <property type="project" value="UniProtKB-KW"/>
</dbReference>
<dbReference type="FunFam" id="1.10.150.80:FF:000002">
    <property type="entry name" value="ATP-dependent DNA helicase RecQ"/>
    <property type="match status" value="1"/>
</dbReference>
<comment type="caution">
    <text evidence="13">The sequence shown here is derived from an EMBL/GenBank/DDBJ whole genome shotgun (WGS) entry which is preliminary data.</text>
</comment>
<keyword evidence="8" id="KW-0234">DNA repair</keyword>
<dbReference type="GO" id="GO:0043138">
    <property type="term" value="F:3'-5' DNA helicase activity"/>
    <property type="evidence" value="ECO:0007669"/>
    <property type="project" value="UniProtKB-EC"/>
</dbReference>
<proteinExistence type="predicted"/>
<comment type="catalytic activity">
    <reaction evidence="10">
        <text>Couples ATP hydrolysis with the unwinding of duplex DNA by translocating in the 3'-5' direction.</text>
        <dbReference type="EC" id="5.6.2.4"/>
    </reaction>
</comment>
<dbReference type="GO" id="GO:0003677">
    <property type="term" value="F:DNA binding"/>
    <property type="evidence" value="ECO:0007669"/>
    <property type="project" value="UniProtKB-KW"/>
</dbReference>
<dbReference type="EC" id="5.6.2.4" evidence="11"/>
<evidence type="ECO:0000256" key="9">
    <source>
        <dbReference type="ARBA" id="ARBA00023235"/>
    </source>
</evidence>
<keyword evidence="3" id="KW-0227">DNA damage</keyword>
<keyword evidence="5 13" id="KW-0347">Helicase</keyword>
<evidence type="ECO:0000256" key="6">
    <source>
        <dbReference type="ARBA" id="ARBA00022840"/>
    </source>
</evidence>
<keyword evidence="2" id="KW-0547">Nucleotide-binding</keyword>
<dbReference type="SMART" id="SM00341">
    <property type="entry name" value="HRDC"/>
    <property type="match status" value="1"/>
</dbReference>
<evidence type="ECO:0000256" key="11">
    <source>
        <dbReference type="ARBA" id="ARBA00034808"/>
    </source>
</evidence>
<name>A0A645HZW9_9ZZZZ</name>
<keyword evidence="7" id="KW-0238">DNA-binding</keyword>
<evidence type="ECO:0000256" key="10">
    <source>
        <dbReference type="ARBA" id="ARBA00034617"/>
    </source>
</evidence>
<evidence type="ECO:0000259" key="12">
    <source>
        <dbReference type="PROSITE" id="PS50967"/>
    </source>
</evidence>
<protein>
    <recommendedName>
        <fullName evidence="11">DNA 3'-5' helicase</fullName>
        <ecNumber evidence="11">5.6.2.4</ecNumber>
    </recommendedName>
</protein>
<sequence>MAEDDTLFEQLRELRTDLAADAGVPPYVVFSDSTLKELSQVRPTNRLEMLQIKGVGQSKLDKYGEAFLKILNETT</sequence>
<evidence type="ECO:0000256" key="7">
    <source>
        <dbReference type="ARBA" id="ARBA00023125"/>
    </source>
</evidence>
<dbReference type="SUPFAM" id="SSF47819">
    <property type="entry name" value="HRDC-like"/>
    <property type="match status" value="1"/>
</dbReference>
<dbReference type="EMBL" id="VSSQ01102835">
    <property type="protein sequence ID" value="MPN44032.1"/>
    <property type="molecule type" value="Genomic_DNA"/>
</dbReference>
<dbReference type="InterPro" id="IPR002121">
    <property type="entry name" value="HRDC_dom"/>
</dbReference>
<dbReference type="AlphaFoldDB" id="A0A645HZW9"/>
<feature type="domain" description="HRDC" evidence="12">
    <location>
        <begin position="1"/>
        <end position="75"/>
    </location>
</feature>